<reference evidence="2 3" key="1">
    <citation type="submission" date="2019-03" db="EMBL/GenBank/DDBJ databases">
        <title>First draft genome of Liparis tanakae, snailfish: a comprehensive survey of snailfish specific genes.</title>
        <authorList>
            <person name="Kim W."/>
            <person name="Song I."/>
            <person name="Jeong J.-H."/>
            <person name="Kim D."/>
            <person name="Kim S."/>
            <person name="Ryu S."/>
            <person name="Song J.Y."/>
            <person name="Lee S.K."/>
        </authorList>
    </citation>
    <scope>NUCLEOTIDE SEQUENCE [LARGE SCALE GENOMIC DNA]</scope>
    <source>
        <tissue evidence="2">Muscle</tissue>
    </source>
</reference>
<name>A0A4Z2IK24_9TELE</name>
<dbReference type="EMBL" id="SRLO01000076">
    <property type="protein sequence ID" value="TNN78147.1"/>
    <property type="molecule type" value="Genomic_DNA"/>
</dbReference>
<keyword evidence="3" id="KW-1185">Reference proteome</keyword>
<proteinExistence type="predicted"/>
<feature type="compositionally biased region" description="Basic and acidic residues" evidence="1">
    <location>
        <begin position="69"/>
        <end position="78"/>
    </location>
</feature>
<evidence type="ECO:0000256" key="1">
    <source>
        <dbReference type="SAM" id="MobiDB-lite"/>
    </source>
</evidence>
<accession>A0A4Z2IK24</accession>
<comment type="caution">
    <text evidence="2">The sequence shown here is derived from an EMBL/GenBank/DDBJ whole genome shotgun (WGS) entry which is preliminary data.</text>
</comment>
<evidence type="ECO:0000313" key="3">
    <source>
        <dbReference type="Proteomes" id="UP000314294"/>
    </source>
</evidence>
<organism evidence="2 3">
    <name type="scientific">Liparis tanakae</name>
    <name type="common">Tanaka's snailfish</name>
    <dbReference type="NCBI Taxonomy" id="230148"/>
    <lineage>
        <taxon>Eukaryota</taxon>
        <taxon>Metazoa</taxon>
        <taxon>Chordata</taxon>
        <taxon>Craniata</taxon>
        <taxon>Vertebrata</taxon>
        <taxon>Euteleostomi</taxon>
        <taxon>Actinopterygii</taxon>
        <taxon>Neopterygii</taxon>
        <taxon>Teleostei</taxon>
        <taxon>Neoteleostei</taxon>
        <taxon>Acanthomorphata</taxon>
        <taxon>Eupercaria</taxon>
        <taxon>Perciformes</taxon>
        <taxon>Cottioidei</taxon>
        <taxon>Cottales</taxon>
        <taxon>Liparidae</taxon>
        <taxon>Liparis</taxon>
    </lineage>
</organism>
<dbReference type="Proteomes" id="UP000314294">
    <property type="component" value="Unassembled WGS sequence"/>
</dbReference>
<feature type="region of interest" description="Disordered" evidence="1">
    <location>
        <begin position="48"/>
        <end position="83"/>
    </location>
</feature>
<evidence type="ECO:0000313" key="2">
    <source>
        <dbReference type="EMBL" id="TNN78147.1"/>
    </source>
</evidence>
<sequence length="314" mass="34213">MRAHIAGASLSVLAVDRALGNAAGHGLLLSPFVTRHDRTDRLQVQRCLTHGGEQSEGREETDGEEEEEAGHSVRDESPVRQSVLLDGPRRQALKGDVVQRGEGRVPAALLVQQLVGRLPLGVRGVEVSPGLHEQRHDLRRAVVARRVQRRIVFAVARIHVGAALQQQRRHRPGGEAAHGVAADGRGFLVHGHVERREAAAASRVQLEQAVHRVLLLVLLLGAALQPLQQEDEVQDDGDGFGELRRLGRIVPLRHCSLDLHHALPQHGHQIVKGHAGRQGAFGPVLKNKREELSEREETGGGHGAERVQVALLHV</sequence>
<gene>
    <name evidence="2" type="ORF">EYF80_011652</name>
</gene>
<protein>
    <submittedName>
        <fullName evidence="2">Uncharacterized protein</fullName>
    </submittedName>
</protein>
<dbReference type="AlphaFoldDB" id="A0A4Z2IK24"/>